<keyword evidence="6" id="KW-1185">Reference proteome</keyword>
<evidence type="ECO:0000259" key="4">
    <source>
        <dbReference type="PROSITE" id="PS50067"/>
    </source>
</evidence>
<dbReference type="EMBL" id="JALLPJ020001048">
    <property type="protein sequence ID" value="KAL3777381.1"/>
    <property type="molecule type" value="Genomic_DNA"/>
</dbReference>
<feature type="coiled-coil region" evidence="2">
    <location>
        <begin position="4"/>
        <end position="168"/>
    </location>
</feature>
<comment type="caution">
    <text evidence="5">The sequence shown here is derived from an EMBL/GenBank/DDBJ whole genome shotgun (WGS) entry which is preliminary data.</text>
</comment>
<feature type="region of interest" description="Disordered" evidence="3">
    <location>
        <begin position="1225"/>
        <end position="1259"/>
    </location>
</feature>
<evidence type="ECO:0000256" key="1">
    <source>
        <dbReference type="PROSITE-ProRule" id="PRU00283"/>
    </source>
</evidence>
<dbReference type="GO" id="GO:0003774">
    <property type="term" value="F:cytoskeletal motor activity"/>
    <property type="evidence" value="ECO:0007669"/>
    <property type="project" value="UniProtKB-UniRule"/>
</dbReference>
<dbReference type="PANTHER" id="PTHR47972:SF28">
    <property type="entry name" value="KINESIN-LIKE PROTEIN KLP-3"/>
    <property type="match status" value="1"/>
</dbReference>
<feature type="compositionally biased region" description="Polar residues" evidence="3">
    <location>
        <begin position="1315"/>
        <end position="1324"/>
    </location>
</feature>
<reference evidence="5 6" key="1">
    <citation type="submission" date="2024-10" db="EMBL/GenBank/DDBJ databases">
        <title>Updated reference genomes for cyclostephanoid diatoms.</title>
        <authorList>
            <person name="Roberts W.R."/>
            <person name="Alverson A.J."/>
        </authorList>
    </citation>
    <scope>NUCLEOTIDE SEQUENCE [LARGE SCALE GENOMIC DNA]</scope>
    <source>
        <strain evidence="5 6">AJA010-31</strain>
    </source>
</reference>
<dbReference type="InterPro" id="IPR027640">
    <property type="entry name" value="Kinesin-like_fam"/>
</dbReference>
<feature type="coiled-coil region" evidence="2">
    <location>
        <begin position="213"/>
        <end position="530"/>
    </location>
</feature>
<accession>A0ABD3NS19</accession>
<evidence type="ECO:0000256" key="2">
    <source>
        <dbReference type="SAM" id="Coils"/>
    </source>
</evidence>
<dbReference type="Gene3D" id="3.40.850.10">
    <property type="entry name" value="Kinesin motor domain"/>
    <property type="match status" value="1"/>
</dbReference>
<feature type="coiled-coil region" evidence="2">
    <location>
        <begin position="621"/>
        <end position="648"/>
    </location>
</feature>
<feature type="coiled-coil region" evidence="2">
    <location>
        <begin position="1067"/>
        <end position="1122"/>
    </location>
</feature>
<proteinExistence type="inferred from homology"/>
<dbReference type="PRINTS" id="PR00380">
    <property type="entry name" value="KINESINHEAVY"/>
</dbReference>
<feature type="compositionally biased region" description="Basic and acidic residues" evidence="3">
    <location>
        <begin position="1325"/>
        <end position="1337"/>
    </location>
</feature>
<dbReference type="SUPFAM" id="SSF52540">
    <property type="entry name" value="P-loop containing nucleoside triphosphate hydrolases"/>
    <property type="match status" value="1"/>
</dbReference>
<feature type="region of interest" description="Disordered" evidence="3">
    <location>
        <begin position="569"/>
        <end position="592"/>
    </location>
</feature>
<evidence type="ECO:0000313" key="5">
    <source>
        <dbReference type="EMBL" id="KAL3777381.1"/>
    </source>
</evidence>
<dbReference type="GO" id="GO:0005524">
    <property type="term" value="F:ATP binding"/>
    <property type="evidence" value="ECO:0007669"/>
    <property type="project" value="UniProtKB-UniRule"/>
</dbReference>
<protein>
    <recommendedName>
        <fullName evidence="4">Kinesin motor domain-containing protein</fullName>
    </recommendedName>
</protein>
<sequence>MVTLDEKQAELDALQAAFDEYIVSSRELEEELDAELSKCQDDLSKAQSRNTALASQLSSLSPQLTSLETQLSNLTTQLQTETQRRIAAENLAEEAETSARRIEAAAVSNNDKSWDDKKWKEEREELYERLAFVEGEAEDWKRELEIERERFREEMEEVRGDLRVTREKLNNFQSGDIECNGTVKDDFLEGIDEEQSQPHEDDQGCSEKDKEYIKTLEDELELVTEQLIEAETKLSRTQADLEEALAAINTESGATDANQSEKVVELEEQIKALEEERVCLRDEIKRLKEELELVLEELALSSEELKAAEEDRLLASEKFGRERKDLKDEVILLQTKLDKLASEERSKDFQSKKWEDALLSSEKQTELLQEQVAGLEQALQNSKADYEFLQNEMDDLQAAFDDASSRDKIEVLEELVATRSREVEELKEEIRSLSETNSSLSKTLEQSKEQLKVASNDEKVSEQLGEAQFEIQALEGLLEEARNDLANERQNVEKVRSSLQEKIDVVQKELQTAEIELESTRSKLANAEKQPTRMPADFSPKKLVVPRGLSFSNSTEEMDTIPSSEFYTSHAMSRRIRPHRSKGRARSCSPTTIQRLESDAAERAAVSSTLNDTCNKLEDQNRMSASMKNHLEKEIKQLQKELSSARSGNKLANIQRDQAADVLLMNEDKDVEEVLKCESEVIAKEFRAMAKRVSAQKSHNAELLTRILKLQGNIQVGCRIRPMSVEEQKSSREVAQALSETELGCFDERTRSWKSYAFDKVWGPDARQRDVFQDVEPMALSVVDGYNACIFAYGQTGSGKTYTMEGDKANGQYGISQRTIHKVFSILEDRTQQHRTSMISQEDDAEPSAFEYSIEVGMLEIYNDEVYDLLTPNLTKDSHGTYQRKSLEIRHAENRIEVPGLTKEKATDVNEVLAALDRGNANRATSSTNLNEQSSRSHMILQVEVTSGVGEAKHKAVLYLVDLAGSERVRKSEVEGKAMKEAQHINKSLSALGNVMEALDQKSSHVPYRDSKLTYLLQNSLGGNSRTMMIVTVCPSHSSYDESTFALKFATRVRRINLGTAHRNIAAKNLEETIKNLNSQISLLSKSKEQSDSQLLTLKREKERIQEKLEKAATARTNSKEEMKTLAVLRNSNHDITSRWQKEKAIREEKTMELEKAQEQLRRVQKDLATVKRDHESLAKKMEDKENTIFELKKDLRSVKEELNTEKIRHRRSQVVQSRIPVPTGVTRSAALSTQKSSIPAPSSSTRANESPAAATARTVTDSSFARIRSRVLKILEENDPEKVTKIDIVMKKYNGREYELLEKMTARYGKDADNLSTTSTITTVEDRPMSRQEKASAAHKARMQGLKDKR</sequence>
<evidence type="ECO:0000313" key="6">
    <source>
        <dbReference type="Proteomes" id="UP001530400"/>
    </source>
</evidence>
<dbReference type="InterPro" id="IPR036961">
    <property type="entry name" value="Kinesin_motor_dom_sf"/>
</dbReference>
<feature type="domain" description="Kinesin motor" evidence="4">
    <location>
        <begin position="713"/>
        <end position="1056"/>
    </location>
</feature>
<feature type="coiled-coil region" evidence="2">
    <location>
        <begin position="1147"/>
        <end position="1209"/>
    </location>
</feature>
<dbReference type="Proteomes" id="UP001530400">
    <property type="component" value="Unassembled WGS sequence"/>
</dbReference>
<evidence type="ECO:0000256" key="3">
    <source>
        <dbReference type="SAM" id="MobiDB-lite"/>
    </source>
</evidence>
<comment type="similarity">
    <text evidence="1">Belongs to the TRAFAC class myosin-kinesin ATPase superfamily. Kinesin family.</text>
</comment>
<keyword evidence="1" id="KW-0547">Nucleotide-binding</keyword>
<dbReference type="PROSITE" id="PS50067">
    <property type="entry name" value="KINESIN_MOTOR_2"/>
    <property type="match status" value="1"/>
</dbReference>
<feature type="region of interest" description="Disordered" evidence="3">
    <location>
        <begin position="1311"/>
        <end position="1351"/>
    </location>
</feature>
<gene>
    <name evidence="5" type="ORF">ACHAWO_009688</name>
</gene>
<dbReference type="InterPro" id="IPR027417">
    <property type="entry name" value="P-loop_NTPase"/>
</dbReference>
<keyword evidence="2" id="KW-0175">Coiled coil</keyword>
<feature type="compositionally biased region" description="Basic residues" evidence="3">
    <location>
        <begin position="572"/>
        <end position="585"/>
    </location>
</feature>
<dbReference type="InterPro" id="IPR001752">
    <property type="entry name" value="Kinesin_motor_dom"/>
</dbReference>
<keyword evidence="1" id="KW-0505">Motor protein</keyword>
<name>A0ABD3NS19_9STRA</name>
<feature type="compositionally biased region" description="Polar residues" evidence="3">
    <location>
        <begin position="1226"/>
        <end position="1249"/>
    </location>
</feature>
<dbReference type="Pfam" id="PF00225">
    <property type="entry name" value="Kinesin"/>
    <property type="match status" value="1"/>
</dbReference>
<organism evidence="5 6">
    <name type="scientific">Cyclotella atomus</name>
    <dbReference type="NCBI Taxonomy" id="382360"/>
    <lineage>
        <taxon>Eukaryota</taxon>
        <taxon>Sar</taxon>
        <taxon>Stramenopiles</taxon>
        <taxon>Ochrophyta</taxon>
        <taxon>Bacillariophyta</taxon>
        <taxon>Coscinodiscophyceae</taxon>
        <taxon>Thalassiosirophycidae</taxon>
        <taxon>Stephanodiscales</taxon>
        <taxon>Stephanodiscaceae</taxon>
        <taxon>Cyclotella</taxon>
    </lineage>
</organism>
<feature type="binding site" evidence="1">
    <location>
        <begin position="794"/>
        <end position="801"/>
    </location>
    <ligand>
        <name>ATP</name>
        <dbReference type="ChEBI" id="CHEBI:30616"/>
    </ligand>
</feature>
<dbReference type="SMART" id="SM00129">
    <property type="entry name" value="KISc"/>
    <property type="match status" value="1"/>
</dbReference>
<dbReference type="FunFam" id="3.40.850.10:FF:000113">
    <property type="entry name" value="Kinesin-like protein"/>
    <property type="match status" value="1"/>
</dbReference>
<keyword evidence="1" id="KW-0067">ATP-binding</keyword>
<dbReference type="PANTHER" id="PTHR47972">
    <property type="entry name" value="KINESIN-LIKE PROTEIN KLP-3"/>
    <property type="match status" value="1"/>
</dbReference>